<dbReference type="AlphaFoldDB" id="W4H279"/>
<dbReference type="EMBL" id="KI913117">
    <property type="protein sequence ID" value="ETV86095.1"/>
    <property type="molecule type" value="Genomic_DNA"/>
</dbReference>
<dbReference type="RefSeq" id="XP_009824567.1">
    <property type="nucleotide sequence ID" value="XM_009826265.1"/>
</dbReference>
<feature type="region of interest" description="Disordered" evidence="1">
    <location>
        <begin position="214"/>
        <end position="314"/>
    </location>
</feature>
<accession>W4H279</accession>
<name>W4H279_APHAT</name>
<evidence type="ECO:0000256" key="1">
    <source>
        <dbReference type="SAM" id="MobiDB-lite"/>
    </source>
</evidence>
<evidence type="ECO:0000313" key="2">
    <source>
        <dbReference type="EMBL" id="ETV86095.1"/>
    </source>
</evidence>
<proteinExistence type="predicted"/>
<protein>
    <submittedName>
        <fullName evidence="2">Uncharacterized protein</fullName>
    </submittedName>
</protein>
<dbReference type="VEuPathDB" id="FungiDB:H257_02566"/>
<sequence>MWAMQVSVLLQPRLPDPGMVYASTRMHTSRRCTIAYTYSIACRNTIPTSCSQHTSFSTHVSCIRRRCRKQCSTSRGRLGGQRAFEEEQKEEEEESKATSRLVWVIIPRRKLLQQRRRASNCDVSFDTDPMRVQCQRHQGRLDSPGHCFTEIQEKEWQSHQPDDHHLEATKPESSWKQQQIQDGAGENQVQVHVRQEGRVVGDGERAGIRAVSGWRRGRAGPGHMGPRSWKGHPGRHVWSCGRCGEPQGTRSEPTPSHPIAFEPSPPQERSTCANRPPASLERTRAKRSAHAGGKQPAAFPPRPQPQPAQARTPPSAAPFVCVFTHVNLSTVSFEYDIYRVLVFHIIHMMAFSPNDVACSVGRLRRARVCKSVPGASHGIRPHPVVPR</sequence>
<reference evidence="2" key="1">
    <citation type="submission" date="2013-12" db="EMBL/GenBank/DDBJ databases">
        <title>The Genome Sequence of Aphanomyces astaci APO3.</title>
        <authorList>
            <consortium name="The Broad Institute Genomics Platform"/>
            <person name="Russ C."/>
            <person name="Tyler B."/>
            <person name="van West P."/>
            <person name="Dieguez-Uribeondo J."/>
            <person name="Young S.K."/>
            <person name="Zeng Q."/>
            <person name="Gargeya S."/>
            <person name="Fitzgerald M."/>
            <person name="Abouelleil A."/>
            <person name="Alvarado L."/>
            <person name="Chapman S.B."/>
            <person name="Gainer-Dewar J."/>
            <person name="Goldberg J."/>
            <person name="Griggs A."/>
            <person name="Gujja S."/>
            <person name="Hansen M."/>
            <person name="Howarth C."/>
            <person name="Imamovic A."/>
            <person name="Ireland A."/>
            <person name="Larimer J."/>
            <person name="McCowan C."/>
            <person name="Murphy C."/>
            <person name="Pearson M."/>
            <person name="Poon T.W."/>
            <person name="Priest M."/>
            <person name="Roberts A."/>
            <person name="Saif S."/>
            <person name="Shea T."/>
            <person name="Sykes S."/>
            <person name="Wortman J."/>
            <person name="Nusbaum C."/>
            <person name="Birren B."/>
        </authorList>
    </citation>
    <scope>NUCLEOTIDE SEQUENCE [LARGE SCALE GENOMIC DNA]</scope>
    <source>
        <strain evidence="2">APO3</strain>
    </source>
</reference>
<organism evidence="2">
    <name type="scientific">Aphanomyces astaci</name>
    <name type="common">Crayfish plague agent</name>
    <dbReference type="NCBI Taxonomy" id="112090"/>
    <lineage>
        <taxon>Eukaryota</taxon>
        <taxon>Sar</taxon>
        <taxon>Stramenopiles</taxon>
        <taxon>Oomycota</taxon>
        <taxon>Saprolegniomycetes</taxon>
        <taxon>Saprolegniales</taxon>
        <taxon>Verrucalvaceae</taxon>
        <taxon>Aphanomyces</taxon>
    </lineage>
</organism>
<gene>
    <name evidence="2" type="ORF">H257_02566</name>
</gene>
<dbReference type="GeneID" id="20804562"/>